<evidence type="ECO:0000313" key="2">
    <source>
        <dbReference type="Proteomes" id="UP000320404"/>
    </source>
</evidence>
<organism evidence="1 2">
    <name type="scientific">OM182 bacterium</name>
    <dbReference type="NCBI Taxonomy" id="2510334"/>
    <lineage>
        <taxon>Bacteria</taxon>
        <taxon>Pseudomonadati</taxon>
        <taxon>Pseudomonadota</taxon>
        <taxon>Gammaproteobacteria</taxon>
        <taxon>OMG group</taxon>
        <taxon>OM182 clade</taxon>
    </lineage>
</organism>
<dbReference type="InterPro" id="IPR021241">
    <property type="entry name" value="CsiV"/>
</dbReference>
<dbReference type="EMBL" id="SHAH01000087">
    <property type="protein sequence ID" value="RZO74694.1"/>
    <property type="molecule type" value="Genomic_DNA"/>
</dbReference>
<proteinExistence type="predicted"/>
<name>A0A520RWY6_9GAMM</name>
<dbReference type="Proteomes" id="UP000320404">
    <property type="component" value="Unassembled WGS sequence"/>
</dbReference>
<accession>A0A520RWY6</accession>
<dbReference type="AlphaFoldDB" id="A0A520RWY6"/>
<gene>
    <name evidence="1" type="ORF">EVA69_05465</name>
</gene>
<sequence length="317" mass="36285">MQRPRFLQHFQDHLRMHIAISRKWTFCITSLLLLQNPVQGYGQERWFQIEVSIFSNESISGRSEETWLPGASELDFPEGMSRLKQLQDILLTEELILAASDEPQILTDDDLARQLIAGVGPEPATSGPGFRFYDFQRDAFLQLPDSASDFRQTNRALRQSPDHRLLFHGLWRQPVRQAEQSLPLYVSGGELIGVQPEMAGSITIRFNENEDRVVIDSDIWLSEFNNSTQGSGSWRLPTAPHEVLEPMQRLAVENNSSVVDSYSSPSRVYHMRQSREMRSNEFHYLDHPALGIVIMVEPYQVPQLPLFDGLPPIEPDQ</sequence>
<dbReference type="Pfam" id="PF10972">
    <property type="entry name" value="CsiV"/>
    <property type="match status" value="1"/>
</dbReference>
<protein>
    <submittedName>
        <fullName evidence="1">Uncharacterized protein</fullName>
    </submittedName>
</protein>
<comment type="caution">
    <text evidence="1">The sequence shown here is derived from an EMBL/GenBank/DDBJ whole genome shotgun (WGS) entry which is preliminary data.</text>
</comment>
<reference evidence="1 2" key="1">
    <citation type="submission" date="2019-02" db="EMBL/GenBank/DDBJ databases">
        <title>Prokaryotic population dynamics and viral predation in marine succession experiment using metagenomics: the confinement effect.</title>
        <authorList>
            <person name="Haro-Moreno J.M."/>
            <person name="Rodriguez-Valera F."/>
            <person name="Lopez-Perez M."/>
        </authorList>
    </citation>
    <scope>NUCLEOTIDE SEQUENCE [LARGE SCALE GENOMIC DNA]</scope>
    <source>
        <strain evidence="1">MED-G158</strain>
    </source>
</reference>
<evidence type="ECO:0000313" key="1">
    <source>
        <dbReference type="EMBL" id="RZO74694.1"/>
    </source>
</evidence>